<dbReference type="EMBL" id="LR000365">
    <property type="protein sequence ID" value="SVE69984.1"/>
    <property type="molecule type" value="mRNA"/>
</dbReference>
<evidence type="ECO:0000256" key="4">
    <source>
        <dbReference type="ARBA" id="ARBA00004613"/>
    </source>
</evidence>
<feature type="chain" id="PRO_5021468604" evidence="18">
    <location>
        <begin position="22"/>
        <end position="545"/>
    </location>
</feature>
<evidence type="ECO:0000256" key="15">
    <source>
        <dbReference type="ARBA" id="ARBA00023125"/>
    </source>
</evidence>
<keyword evidence="11 18" id="KW-0732">Signal</keyword>
<feature type="compositionally biased region" description="Basic residues" evidence="17">
    <location>
        <begin position="209"/>
        <end position="220"/>
    </location>
</feature>
<evidence type="ECO:0000259" key="19">
    <source>
        <dbReference type="Pfam" id="PF25434"/>
    </source>
</evidence>
<keyword evidence="12" id="KW-0677">Repeat</keyword>
<keyword evidence="15" id="KW-0238">DNA-binding</keyword>
<feature type="signal peptide" evidence="18">
    <location>
        <begin position="1"/>
        <end position="21"/>
    </location>
</feature>
<feature type="region of interest" description="Disordered" evidence="17">
    <location>
        <begin position="490"/>
        <end position="545"/>
    </location>
</feature>
<dbReference type="PANTHER" id="PTHR19237">
    <property type="entry name" value="NUCLEOBINDIN"/>
    <property type="match status" value="1"/>
</dbReference>
<dbReference type="PROSITE" id="PS00018">
    <property type="entry name" value="EF_HAND_1"/>
    <property type="match status" value="1"/>
</dbReference>
<evidence type="ECO:0000256" key="10">
    <source>
        <dbReference type="ARBA" id="ARBA00022723"/>
    </source>
</evidence>
<feature type="compositionally biased region" description="Low complexity" evidence="17">
    <location>
        <begin position="457"/>
        <end position="472"/>
    </location>
</feature>
<proteinExistence type="evidence at transcript level"/>
<evidence type="ECO:0000256" key="5">
    <source>
        <dbReference type="ARBA" id="ARBA00008063"/>
    </source>
</evidence>
<accession>A0A4Y7LPC5</accession>
<evidence type="ECO:0000256" key="18">
    <source>
        <dbReference type="SAM" id="SignalP"/>
    </source>
</evidence>
<dbReference type="PANTHER" id="PTHR19237:SF20">
    <property type="entry name" value="NUCLEOBINDIN 1"/>
    <property type="match status" value="1"/>
</dbReference>
<dbReference type="SUPFAM" id="SSF47473">
    <property type="entry name" value="EF-hand"/>
    <property type="match status" value="1"/>
</dbReference>
<evidence type="ECO:0000256" key="2">
    <source>
        <dbReference type="ARBA" id="ARBA00004496"/>
    </source>
</evidence>
<keyword evidence="8" id="KW-0597">Phosphoprotein</keyword>
<feature type="region of interest" description="Disordered" evidence="17">
    <location>
        <begin position="453"/>
        <end position="472"/>
    </location>
</feature>
<evidence type="ECO:0000256" key="17">
    <source>
        <dbReference type="SAM" id="MobiDB-lite"/>
    </source>
</evidence>
<dbReference type="InterPro" id="IPR018247">
    <property type="entry name" value="EF_Hand_1_Ca_BS"/>
</dbReference>
<dbReference type="Gene3D" id="1.10.238.10">
    <property type="entry name" value="EF-hand"/>
    <property type="match status" value="1"/>
</dbReference>
<dbReference type="GO" id="GO:0005794">
    <property type="term" value="C:Golgi apparatus"/>
    <property type="evidence" value="ECO:0007669"/>
    <property type="project" value="UniProtKB-SubCell"/>
</dbReference>
<feature type="compositionally biased region" description="Basic and acidic residues" evidence="17">
    <location>
        <begin position="184"/>
        <end position="208"/>
    </location>
</feature>
<feature type="compositionally biased region" description="Polar residues" evidence="17">
    <location>
        <begin position="492"/>
        <end position="507"/>
    </location>
</feature>
<dbReference type="GO" id="GO:0070062">
    <property type="term" value="C:extracellular exosome"/>
    <property type="evidence" value="ECO:0007669"/>
    <property type="project" value="TreeGrafter"/>
</dbReference>
<evidence type="ECO:0000313" key="20">
    <source>
        <dbReference type="EMBL" id="SVE69984.1"/>
    </source>
</evidence>
<evidence type="ECO:0000256" key="14">
    <source>
        <dbReference type="ARBA" id="ARBA00023034"/>
    </source>
</evidence>
<dbReference type="InterPro" id="IPR057576">
    <property type="entry name" value="NUCB1_N"/>
</dbReference>
<protein>
    <submittedName>
        <fullName evidence="20">EOG090X0B17</fullName>
    </submittedName>
</protein>
<dbReference type="InterPro" id="IPR040250">
    <property type="entry name" value="Nucleobindin"/>
</dbReference>
<dbReference type="GO" id="GO:0016020">
    <property type="term" value="C:membrane"/>
    <property type="evidence" value="ECO:0007669"/>
    <property type="project" value="UniProtKB-SubCell"/>
</dbReference>
<keyword evidence="14" id="KW-0333">Golgi apparatus</keyword>
<dbReference type="GO" id="GO:0003677">
    <property type="term" value="F:DNA binding"/>
    <property type="evidence" value="ECO:0007669"/>
    <property type="project" value="UniProtKB-KW"/>
</dbReference>
<keyword evidence="7" id="KW-0964">Secreted</keyword>
<feature type="region of interest" description="Disordered" evidence="17">
    <location>
        <begin position="184"/>
        <end position="220"/>
    </location>
</feature>
<keyword evidence="10" id="KW-0479">Metal-binding</keyword>
<evidence type="ECO:0000256" key="12">
    <source>
        <dbReference type="ARBA" id="ARBA00022737"/>
    </source>
</evidence>
<gene>
    <name evidence="20" type="primary">EOG090X0B17</name>
</gene>
<keyword evidence="9" id="KW-0344">Guanine-nucleotide releasing factor</keyword>
<evidence type="ECO:0000256" key="7">
    <source>
        <dbReference type="ARBA" id="ARBA00022525"/>
    </source>
</evidence>
<evidence type="ECO:0000256" key="9">
    <source>
        <dbReference type="ARBA" id="ARBA00022658"/>
    </source>
</evidence>
<evidence type="ECO:0000256" key="6">
    <source>
        <dbReference type="ARBA" id="ARBA00022490"/>
    </source>
</evidence>
<organism evidence="20">
    <name type="scientific">Eubosmina coregoni</name>
    <dbReference type="NCBI Taxonomy" id="186181"/>
    <lineage>
        <taxon>Eukaryota</taxon>
        <taxon>Metazoa</taxon>
        <taxon>Ecdysozoa</taxon>
        <taxon>Arthropoda</taxon>
        <taxon>Crustacea</taxon>
        <taxon>Branchiopoda</taxon>
        <taxon>Diplostraca</taxon>
        <taxon>Cladocera</taxon>
        <taxon>Anomopoda</taxon>
        <taxon>Bosminidae</taxon>
        <taxon>Eubosmina</taxon>
    </lineage>
</organism>
<evidence type="ECO:0000256" key="1">
    <source>
        <dbReference type="ARBA" id="ARBA00004170"/>
    </source>
</evidence>
<dbReference type="InterPro" id="IPR011992">
    <property type="entry name" value="EF-hand-dom_pair"/>
</dbReference>
<keyword evidence="6" id="KW-0963">Cytoplasm</keyword>
<keyword evidence="13" id="KW-0106">Calcium</keyword>
<evidence type="ECO:0000256" key="8">
    <source>
        <dbReference type="ARBA" id="ARBA00022553"/>
    </source>
</evidence>
<feature type="compositionally biased region" description="Low complexity" evidence="17">
    <location>
        <begin position="508"/>
        <end position="545"/>
    </location>
</feature>
<evidence type="ECO:0000256" key="16">
    <source>
        <dbReference type="ARBA" id="ARBA00023136"/>
    </source>
</evidence>
<evidence type="ECO:0000256" key="13">
    <source>
        <dbReference type="ARBA" id="ARBA00022837"/>
    </source>
</evidence>
<keyword evidence="16" id="KW-0472">Membrane</keyword>
<reference evidence="20" key="1">
    <citation type="submission" date="2018-08" db="EMBL/GenBank/DDBJ databases">
        <authorList>
            <person name="Cornetti L."/>
        </authorList>
    </citation>
    <scope>NUCLEOTIDE SEQUENCE</scope>
    <source>
        <strain evidence="20">FI-BAL1-1</strain>
    </source>
</reference>
<dbReference type="GO" id="GO:0005793">
    <property type="term" value="C:endoplasmic reticulum-Golgi intermediate compartment"/>
    <property type="evidence" value="ECO:0007669"/>
    <property type="project" value="TreeGrafter"/>
</dbReference>
<dbReference type="Pfam" id="PF25434">
    <property type="entry name" value="NUCB1_N"/>
    <property type="match status" value="1"/>
</dbReference>
<evidence type="ECO:0000256" key="11">
    <source>
        <dbReference type="ARBA" id="ARBA00022729"/>
    </source>
</evidence>
<evidence type="ECO:0000256" key="3">
    <source>
        <dbReference type="ARBA" id="ARBA00004555"/>
    </source>
</evidence>
<dbReference type="AlphaFoldDB" id="A0A4Y7LPC5"/>
<dbReference type="GO" id="GO:0005085">
    <property type="term" value="F:guanyl-nucleotide exchange factor activity"/>
    <property type="evidence" value="ECO:0007669"/>
    <property type="project" value="UniProtKB-KW"/>
</dbReference>
<feature type="domain" description="NUCB1-like N-terminal" evidence="19">
    <location>
        <begin position="19"/>
        <end position="158"/>
    </location>
</feature>
<name>A0A4Y7LPC5_9CRUS</name>
<dbReference type="FunFam" id="1.10.238.10:FF:000045">
    <property type="entry name" value="Nucleobindin 2"/>
    <property type="match status" value="1"/>
</dbReference>
<dbReference type="GO" id="GO:0005509">
    <property type="term" value="F:calcium ion binding"/>
    <property type="evidence" value="ECO:0007669"/>
    <property type="project" value="TreeGrafter"/>
</dbReference>
<comment type="subcellular location">
    <subcellularLocation>
        <location evidence="2">Cytoplasm</location>
    </subcellularLocation>
    <subcellularLocation>
        <location evidence="3">Golgi apparatus</location>
    </subcellularLocation>
    <subcellularLocation>
        <location evidence="1">Membrane</location>
        <topology evidence="1">Peripheral membrane protein</topology>
    </subcellularLocation>
    <subcellularLocation>
        <location evidence="4">Secreted</location>
    </subcellularLocation>
</comment>
<sequence length="545" mass="63871">MKSSPLPLVLLIVIIFATISAAPVDPKKSTTTVDPNHVSTDETNDVGVEYNRYLQEVVQLLESDADFRKKLEKSEPEDIRTGKVAKELEYVNHHVRNKLDELKRQEMERLRHLAVQEYERSRGLDIPHEGKLRLPGHLDHKTPSFEVEDLRKLIVQTTKDLEESDRKRKESFKEYEMQKEFEHQAKLKEIEDEDKKKAEQKAWEEAQNKHKQHPKMHHPGSKQQFEEVWEEQDHLSPENFNPKTFFHLHDLDGNGYWDQDEVKALFAKELDKVYDPNAPEDDMAERYEEMERMREHVFNETDVNRDQLISFPEFLDQTRKQEFQKDPGWNTIDEEPVYSQQEYMEFERRRQMEIQRLIDQGLMTPDEATKLLKQQAAQPQIPVAQAQYQPQQNQFGQAQGFQQQQPQMPVYQQQQQFVAQPNQGFQQQQIPQQQVPVYNQQQQYAAQGQQAVGGGALQPQQPQFQQQQPIQQNYQQNYQQGQQQQLVNQVPIYNQQQAPAPASTNNNQQQPLVPVQLQVQAVPQQAPSQQAPQVPQQQQPSVKVQ</sequence>
<comment type="similarity">
    <text evidence="5">Belongs to the nucleobindin family.</text>
</comment>